<reference evidence="2 3" key="1">
    <citation type="submission" date="2017-04" db="EMBL/GenBank/DDBJ databases">
        <authorList>
            <person name="Afonso C.L."/>
            <person name="Miller P.J."/>
            <person name="Scott M.A."/>
            <person name="Spackman E."/>
            <person name="Goraichik I."/>
            <person name="Dimitrov K.M."/>
            <person name="Suarez D.L."/>
            <person name="Swayne D.E."/>
        </authorList>
    </citation>
    <scope>NUCLEOTIDE SEQUENCE [LARGE SCALE GENOMIC DNA]</scope>
    <source>
        <strain evidence="2 3">DSM 12816</strain>
    </source>
</reference>
<dbReference type="PANTHER" id="PTHR40056:SF1">
    <property type="entry name" value="DUF1836 DOMAIN-CONTAINING PROTEIN"/>
    <property type="match status" value="1"/>
</dbReference>
<dbReference type="Proteomes" id="UP000192790">
    <property type="component" value="Unassembled WGS sequence"/>
</dbReference>
<protein>
    <recommendedName>
        <fullName evidence="4">DUF1836 domain-containing protein</fullName>
    </recommendedName>
</protein>
<dbReference type="OrthoDB" id="3191472at2"/>
<dbReference type="AlphaFoldDB" id="A0A1W2A7Z6"/>
<accession>A0A1W2A7Z6</accession>
<dbReference type="EMBL" id="FWXW01000003">
    <property type="protein sequence ID" value="SMC56592.1"/>
    <property type="molecule type" value="Genomic_DNA"/>
</dbReference>
<dbReference type="RefSeq" id="WP_084234225.1">
    <property type="nucleotide sequence ID" value="NZ_FWXW01000003.1"/>
</dbReference>
<evidence type="ECO:0000313" key="3">
    <source>
        <dbReference type="Proteomes" id="UP000192790"/>
    </source>
</evidence>
<name>A0A1W2A7Z6_9FIRM</name>
<sequence>MKELSDVKEQIKRQRPADWDNLPDIGLYMDQVTTYMTRQGSIFCIDGLTPAMVNNYIKFGLMPRADGKKYSRAHLAYLMEICILKQVLSVRDIALLLEEGTKNGDLRAFYEGFLESLDESLGTAADGIEEQWDIPRLAEEAVTTAVASCALKIVSERLLAIVREKRDAEASSGTGTNDSNIEKQRSKKRKGEK</sequence>
<evidence type="ECO:0008006" key="4">
    <source>
        <dbReference type="Google" id="ProtNLM"/>
    </source>
</evidence>
<evidence type="ECO:0000313" key="2">
    <source>
        <dbReference type="EMBL" id="SMC56592.1"/>
    </source>
</evidence>
<gene>
    <name evidence="2" type="ORF">SAMN02745168_1588</name>
</gene>
<evidence type="ECO:0000256" key="1">
    <source>
        <dbReference type="SAM" id="MobiDB-lite"/>
    </source>
</evidence>
<dbReference type="Pfam" id="PF08876">
    <property type="entry name" value="DUF1836"/>
    <property type="match status" value="1"/>
</dbReference>
<dbReference type="STRING" id="1122930.SAMN02745168_1588"/>
<dbReference type="InterPro" id="IPR014975">
    <property type="entry name" value="DUF1836"/>
</dbReference>
<feature type="region of interest" description="Disordered" evidence="1">
    <location>
        <begin position="165"/>
        <end position="193"/>
    </location>
</feature>
<dbReference type="PANTHER" id="PTHR40056">
    <property type="entry name" value="HYPOTHETICAL CYTOSOLIC PROTEIN"/>
    <property type="match status" value="1"/>
</dbReference>
<keyword evidence="3" id="KW-1185">Reference proteome</keyword>
<organism evidence="2 3">
    <name type="scientific">Papillibacter cinnamivorans DSM 12816</name>
    <dbReference type="NCBI Taxonomy" id="1122930"/>
    <lineage>
        <taxon>Bacteria</taxon>
        <taxon>Bacillati</taxon>
        <taxon>Bacillota</taxon>
        <taxon>Clostridia</taxon>
        <taxon>Eubacteriales</taxon>
        <taxon>Oscillospiraceae</taxon>
        <taxon>Papillibacter</taxon>
    </lineage>
</organism>
<proteinExistence type="predicted"/>